<organism evidence="1 2">
    <name type="scientific">Microdochium bolleyi</name>
    <dbReference type="NCBI Taxonomy" id="196109"/>
    <lineage>
        <taxon>Eukaryota</taxon>
        <taxon>Fungi</taxon>
        <taxon>Dikarya</taxon>
        <taxon>Ascomycota</taxon>
        <taxon>Pezizomycotina</taxon>
        <taxon>Sordariomycetes</taxon>
        <taxon>Xylariomycetidae</taxon>
        <taxon>Xylariales</taxon>
        <taxon>Microdochiaceae</taxon>
        <taxon>Microdochium</taxon>
    </lineage>
</organism>
<dbReference type="InParanoid" id="A0A136IJY1"/>
<feature type="non-terminal residue" evidence="1">
    <location>
        <position position="1"/>
    </location>
</feature>
<dbReference type="AlphaFoldDB" id="A0A136IJY1"/>
<protein>
    <submittedName>
        <fullName evidence="1">Uncharacterized protein</fullName>
    </submittedName>
</protein>
<dbReference type="EMBL" id="KQ964288">
    <property type="protein sequence ID" value="KXJ85267.1"/>
    <property type="molecule type" value="Genomic_DNA"/>
</dbReference>
<sequence>HLGRLLVAARPHRLLRPLSLVPAATTLPHLLDLYTHASLLSSASSSTAAASTMAIQLVQNFNAQREVAVQGRASRQLRWPREGNTSHLFTVSIEFRNRFRLVSFALNRHMALDLAAGHDDLLALVRAHPQERRDACFFFDRDFWHDLWVARTHDAVLSIICATRGRDLPLSVIQDDWAVNQCGNCATRFVQGTAPVFITCHTLQLAAGGPSICAQCVLDHGTVCGWEYSPDDAAAQDSDARYHTHPLNRWDGSDADEDVVAEYEAMAAAAEGSTY</sequence>
<dbReference type="Proteomes" id="UP000070501">
    <property type="component" value="Unassembled WGS sequence"/>
</dbReference>
<accession>A0A136IJY1</accession>
<evidence type="ECO:0000313" key="1">
    <source>
        <dbReference type="EMBL" id="KXJ85267.1"/>
    </source>
</evidence>
<evidence type="ECO:0000313" key="2">
    <source>
        <dbReference type="Proteomes" id="UP000070501"/>
    </source>
</evidence>
<proteinExistence type="predicted"/>
<reference evidence="2" key="1">
    <citation type="submission" date="2016-02" db="EMBL/GenBank/DDBJ databases">
        <title>Draft genome sequence of Microdochium bolleyi, a fungal endophyte of beachgrass.</title>
        <authorList>
            <consortium name="DOE Joint Genome Institute"/>
            <person name="David A.S."/>
            <person name="May G."/>
            <person name="Haridas S."/>
            <person name="Lim J."/>
            <person name="Wang M."/>
            <person name="Labutti K."/>
            <person name="Lipzen A."/>
            <person name="Barry K."/>
            <person name="Grigoriev I.V."/>
        </authorList>
    </citation>
    <scope>NUCLEOTIDE SEQUENCE [LARGE SCALE GENOMIC DNA]</scope>
    <source>
        <strain evidence="2">J235TASD1</strain>
    </source>
</reference>
<keyword evidence="2" id="KW-1185">Reference proteome</keyword>
<gene>
    <name evidence="1" type="ORF">Micbo1qcDRAFT_223596</name>
</gene>
<name>A0A136IJY1_9PEZI</name>